<dbReference type="Gene3D" id="3.40.50.300">
    <property type="entry name" value="P-loop containing nucleotide triphosphate hydrolases"/>
    <property type="match status" value="1"/>
</dbReference>
<dbReference type="RefSeq" id="WP_124028806.1">
    <property type="nucleotide sequence ID" value="NZ_JBHRSN010000014.1"/>
</dbReference>
<dbReference type="InterPro" id="IPR027417">
    <property type="entry name" value="P-loop_NTPase"/>
</dbReference>
<evidence type="ECO:0000256" key="9">
    <source>
        <dbReference type="ARBA" id="ARBA00022842"/>
    </source>
</evidence>
<protein>
    <recommendedName>
        <fullName evidence="3">tRNA threonylcarbamoyladenosine biosynthesis protein TsaE</fullName>
    </recommendedName>
    <alternativeName>
        <fullName evidence="10">t(6)A37 threonylcarbamoyladenosine biosynthesis protein TsaE</fullName>
    </alternativeName>
</protein>
<keyword evidence="6" id="KW-0479">Metal-binding</keyword>
<dbReference type="EMBL" id="RPOK01000005">
    <property type="protein sequence ID" value="RPJ65259.1"/>
    <property type="molecule type" value="Genomic_DNA"/>
</dbReference>
<gene>
    <name evidence="11" type="primary">tsaE</name>
    <name evidence="11" type="ORF">DRW07_15230</name>
</gene>
<evidence type="ECO:0000313" key="11">
    <source>
        <dbReference type="EMBL" id="RPJ65259.1"/>
    </source>
</evidence>
<evidence type="ECO:0000256" key="8">
    <source>
        <dbReference type="ARBA" id="ARBA00022840"/>
    </source>
</evidence>
<reference evidence="11 12" key="1">
    <citation type="submission" date="2018-11" db="EMBL/GenBank/DDBJ databases">
        <authorList>
            <person name="Ye M.-Q."/>
            <person name="Du Z.-J."/>
        </authorList>
    </citation>
    <scope>NUCLEOTIDE SEQUENCE [LARGE SCALE GENOMIC DNA]</scope>
    <source>
        <strain evidence="11 12">U0105</strain>
    </source>
</reference>
<comment type="caution">
    <text evidence="11">The sequence shown here is derived from an EMBL/GenBank/DDBJ whole genome shotgun (WGS) entry which is preliminary data.</text>
</comment>
<evidence type="ECO:0000256" key="1">
    <source>
        <dbReference type="ARBA" id="ARBA00004496"/>
    </source>
</evidence>
<evidence type="ECO:0000256" key="3">
    <source>
        <dbReference type="ARBA" id="ARBA00019010"/>
    </source>
</evidence>
<dbReference type="GO" id="GO:0005737">
    <property type="term" value="C:cytoplasm"/>
    <property type="evidence" value="ECO:0007669"/>
    <property type="project" value="UniProtKB-SubCell"/>
</dbReference>
<dbReference type="PANTHER" id="PTHR33540">
    <property type="entry name" value="TRNA THREONYLCARBAMOYLADENOSINE BIOSYNTHESIS PROTEIN TSAE"/>
    <property type="match status" value="1"/>
</dbReference>
<evidence type="ECO:0000313" key="12">
    <source>
        <dbReference type="Proteomes" id="UP000275281"/>
    </source>
</evidence>
<evidence type="ECO:0000256" key="10">
    <source>
        <dbReference type="ARBA" id="ARBA00032441"/>
    </source>
</evidence>
<dbReference type="Proteomes" id="UP000275281">
    <property type="component" value="Unassembled WGS sequence"/>
</dbReference>
<dbReference type="SUPFAM" id="SSF52540">
    <property type="entry name" value="P-loop containing nucleoside triphosphate hydrolases"/>
    <property type="match status" value="1"/>
</dbReference>
<dbReference type="InterPro" id="IPR003442">
    <property type="entry name" value="T6A_TsaE"/>
</dbReference>
<sequence length="162" mass="17868">MSTSVTFSIDDLEQTAHVGACLAKAIAPHWESGVILYLSGDLGAGKTTLSRYILRTLGHQGNVKSPTYTLVEPYELEAGNVYHFDLYRLADPEELEFMGVRDYFGEKCICLIEWAEKGANYLASADLAITLELGEKRSCTIGATSKRGETIVEVCRRNKELA</sequence>
<dbReference type="GO" id="GO:0016740">
    <property type="term" value="F:transferase activity"/>
    <property type="evidence" value="ECO:0007669"/>
    <property type="project" value="UniProtKB-KW"/>
</dbReference>
<evidence type="ECO:0000256" key="4">
    <source>
        <dbReference type="ARBA" id="ARBA00022490"/>
    </source>
</evidence>
<keyword evidence="11" id="KW-0808">Transferase</keyword>
<accession>A0A3N5Y4Z5</accession>
<evidence type="ECO:0000256" key="6">
    <source>
        <dbReference type="ARBA" id="ARBA00022723"/>
    </source>
</evidence>
<evidence type="ECO:0000256" key="2">
    <source>
        <dbReference type="ARBA" id="ARBA00007599"/>
    </source>
</evidence>
<comment type="subcellular location">
    <subcellularLocation>
        <location evidence="1">Cytoplasm</location>
    </subcellularLocation>
</comment>
<dbReference type="AlphaFoldDB" id="A0A3N5Y4Z5"/>
<dbReference type="GO" id="GO:0046872">
    <property type="term" value="F:metal ion binding"/>
    <property type="evidence" value="ECO:0007669"/>
    <property type="project" value="UniProtKB-KW"/>
</dbReference>
<comment type="similarity">
    <text evidence="2">Belongs to the TsaE family.</text>
</comment>
<evidence type="ECO:0000256" key="7">
    <source>
        <dbReference type="ARBA" id="ARBA00022741"/>
    </source>
</evidence>
<keyword evidence="12" id="KW-1185">Reference proteome</keyword>
<dbReference type="NCBIfam" id="TIGR00150">
    <property type="entry name" value="T6A_YjeE"/>
    <property type="match status" value="1"/>
</dbReference>
<name>A0A3N5Y4Z5_9ALTE</name>
<dbReference type="GO" id="GO:0002949">
    <property type="term" value="P:tRNA threonylcarbamoyladenosine modification"/>
    <property type="evidence" value="ECO:0007669"/>
    <property type="project" value="InterPro"/>
</dbReference>
<dbReference type="PANTHER" id="PTHR33540:SF2">
    <property type="entry name" value="TRNA THREONYLCARBAMOYLADENOSINE BIOSYNTHESIS PROTEIN TSAE"/>
    <property type="match status" value="1"/>
</dbReference>
<keyword evidence="8" id="KW-0067">ATP-binding</keyword>
<dbReference type="GO" id="GO:0005524">
    <property type="term" value="F:ATP binding"/>
    <property type="evidence" value="ECO:0007669"/>
    <property type="project" value="UniProtKB-KW"/>
</dbReference>
<dbReference type="OrthoDB" id="9800307at2"/>
<dbReference type="Pfam" id="PF02367">
    <property type="entry name" value="TsaE"/>
    <property type="match status" value="1"/>
</dbReference>
<keyword evidence="9" id="KW-0460">Magnesium</keyword>
<keyword evidence="7" id="KW-0547">Nucleotide-binding</keyword>
<keyword evidence="4" id="KW-0963">Cytoplasm</keyword>
<organism evidence="11 12">
    <name type="scientific">Alteromonas sediminis</name>
    <dbReference type="NCBI Taxonomy" id="2259342"/>
    <lineage>
        <taxon>Bacteria</taxon>
        <taxon>Pseudomonadati</taxon>
        <taxon>Pseudomonadota</taxon>
        <taxon>Gammaproteobacteria</taxon>
        <taxon>Alteromonadales</taxon>
        <taxon>Alteromonadaceae</taxon>
        <taxon>Alteromonas/Salinimonas group</taxon>
        <taxon>Alteromonas</taxon>
    </lineage>
</organism>
<evidence type="ECO:0000256" key="5">
    <source>
        <dbReference type="ARBA" id="ARBA00022694"/>
    </source>
</evidence>
<proteinExistence type="inferred from homology"/>
<keyword evidence="5" id="KW-0819">tRNA processing</keyword>